<feature type="region of interest" description="Disordered" evidence="1">
    <location>
        <begin position="1"/>
        <end position="130"/>
    </location>
</feature>
<protein>
    <submittedName>
        <fullName evidence="2">Uncharacterized protein</fullName>
    </submittedName>
</protein>
<name>A0A8A1LVN4_AJECA</name>
<sequence length="207" mass="22749">MGNGPQNPRPDSGSPYKKPYPAIRRPGSRDMFRRSAFDSNTKGPNGHSIPDADSEPEPNSHDKSNWNQSPTYHSLRISWSPDAGPAQSIHCNTEEDPYRRLINDNTDEEANKENAPAETPIPLEEGGKGRLRWSNKHRRPLEALNLSDFYPIDASVCPNSLETGTETRMGTRISNLCMNGDDGDVFLGGTRGGCACRISSTGAYSPF</sequence>
<organism evidence="2 3">
    <name type="scientific">Ajellomyces capsulatus</name>
    <name type="common">Darling's disease fungus</name>
    <name type="synonym">Histoplasma capsulatum</name>
    <dbReference type="NCBI Taxonomy" id="5037"/>
    <lineage>
        <taxon>Eukaryota</taxon>
        <taxon>Fungi</taxon>
        <taxon>Dikarya</taxon>
        <taxon>Ascomycota</taxon>
        <taxon>Pezizomycotina</taxon>
        <taxon>Eurotiomycetes</taxon>
        <taxon>Eurotiomycetidae</taxon>
        <taxon>Onygenales</taxon>
        <taxon>Ajellomycetaceae</taxon>
        <taxon>Histoplasma</taxon>
    </lineage>
</organism>
<evidence type="ECO:0000313" key="3">
    <source>
        <dbReference type="Proteomes" id="UP000663671"/>
    </source>
</evidence>
<dbReference type="AlphaFoldDB" id="A0A8A1LVN4"/>
<evidence type="ECO:0000313" key="2">
    <source>
        <dbReference type="EMBL" id="QSS57979.1"/>
    </source>
</evidence>
<feature type="compositionally biased region" description="Basic and acidic residues" evidence="1">
    <location>
        <begin position="27"/>
        <end position="36"/>
    </location>
</feature>
<dbReference type="EMBL" id="CP069109">
    <property type="protein sequence ID" value="QSS57979.1"/>
    <property type="molecule type" value="Genomic_DNA"/>
</dbReference>
<accession>A0A8A1LVN4</accession>
<evidence type="ECO:0000256" key="1">
    <source>
        <dbReference type="SAM" id="MobiDB-lite"/>
    </source>
</evidence>
<feature type="compositionally biased region" description="Basic and acidic residues" evidence="1">
    <location>
        <begin position="92"/>
        <end position="102"/>
    </location>
</feature>
<dbReference type="VEuPathDB" id="FungiDB:I7I51_07398"/>
<dbReference type="Proteomes" id="UP000663671">
    <property type="component" value="Chromosome 2"/>
</dbReference>
<dbReference type="OrthoDB" id="4177049at2759"/>
<proteinExistence type="predicted"/>
<gene>
    <name evidence="2" type="ORF">I7I51_07398</name>
</gene>
<reference evidence="2" key="1">
    <citation type="submission" date="2021-01" db="EMBL/GenBank/DDBJ databases">
        <title>Chromosome-level genome assembly of a human fungal pathogen reveals clustering of transcriptionally co-regulated genes.</title>
        <authorList>
            <person name="Voorhies M."/>
            <person name="Cohen S."/>
            <person name="Shea T.P."/>
            <person name="Petrus S."/>
            <person name="Munoz J.F."/>
            <person name="Poplawski S."/>
            <person name="Goldman W.E."/>
            <person name="Michael T."/>
            <person name="Cuomo C.A."/>
            <person name="Sil A."/>
            <person name="Beyhan S."/>
        </authorList>
    </citation>
    <scope>NUCLEOTIDE SEQUENCE</scope>
    <source>
        <strain evidence="2">WU24</strain>
    </source>
</reference>